<keyword evidence="3" id="KW-1185">Reference proteome</keyword>
<protein>
    <recommendedName>
        <fullName evidence="4">Transposase</fullName>
    </recommendedName>
</protein>
<evidence type="ECO:0000313" key="3">
    <source>
        <dbReference type="Proteomes" id="UP000599437"/>
    </source>
</evidence>
<dbReference type="Proteomes" id="UP000599437">
    <property type="component" value="Unassembled WGS sequence"/>
</dbReference>
<proteinExistence type="predicted"/>
<feature type="compositionally biased region" description="Basic residues" evidence="1">
    <location>
        <begin position="79"/>
        <end position="88"/>
    </location>
</feature>
<feature type="region of interest" description="Disordered" evidence="1">
    <location>
        <begin position="66"/>
        <end position="148"/>
    </location>
</feature>
<gene>
    <name evidence="2" type="ORF">GCM10010346_62550</name>
</gene>
<organism evidence="2 3">
    <name type="scientific">Streptomyces chryseus</name>
    <dbReference type="NCBI Taxonomy" id="68186"/>
    <lineage>
        <taxon>Bacteria</taxon>
        <taxon>Bacillati</taxon>
        <taxon>Actinomycetota</taxon>
        <taxon>Actinomycetes</taxon>
        <taxon>Kitasatosporales</taxon>
        <taxon>Streptomycetaceae</taxon>
        <taxon>Streptomyces</taxon>
    </lineage>
</organism>
<name>A0ABQ3EH36_9ACTN</name>
<sequence>MDRCWQSFLRRFDLEHTFRLFKQTLGWTKLRLRSSEAAGRWNWLVIAAYAQLRLARPLATDLRRSWEKQALPNKVTPSRVRRGFRNLRTKTGSPAGAPKPSRPGPGRPPGSKNRRPVTRHEVGRVLATGEAYSRPTHHKAGTKPRGTG</sequence>
<evidence type="ECO:0000256" key="1">
    <source>
        <dbReference type="SAM" id="MobiDB-lite"/>
    </source>
</evidence>
<evidence type="ECO:0000313" key="2">
    <source>
        <dbReference type="EMBL" id="GHB30633.1"/>
    </source>
</evidence>
<comment type="caution">
    <text evidence="2">The sequence shown here is derived from an EMBL/GenBank/DDBJ whole genome shotgun (WGS) entry which is preliminary data.</text>
</comment>
<evidence type="ECO:0008006" key="4">
    <source>
        <dbReference type="Google" id="ProtNLM"/>
    </source>
</evidence>
<dbReference type="EMBL" id="BMVO01000037">
    <property type="protein sequence ID" value="GHB30633.1"/>
    <property type="molecule type" value="Genomic_DNA"/>
</dbReference>
<reference evidence="3" key="1">
    <citation type="journal article" date="2019" name="Int. J. Syst. Evol. Microbiol.">
        <title>The Global Catalogue of Microorganisms (GCM) 10K type strain sequencing project: providing services to taxonomists for standard genome sequencing and annotation.</title>
        <authorList>
            <consortium name="The Broad Institute Genomics Platform"/>
            <consortium name="The Broad Institute Genome Sequencing Center for Infectious Disease"/>
            <person name="Wu L."/>
            <person name="Ma J."/>
        </authorList>
    </citation>
    <scope>NUCLEOTIDE SEQUENCE [LARGE SCALE GENOMIC DNA]</scope>
    <source>
        <strain evidence="3">JCM 4737</strain>
    </source>
</reference>
<accession>A0ABQ3EH36</accession>